<dbReference type="Pfam" id="PF22016">
    <property type="entry name" value="DUF6933"/>
    <property type="match status" value="1"/>
</dbReference>
<dbReference type="AlphaFoldDB" id="A0A1H7FZD3"/>
<evidence type="ECO:0000259" key="1">
    <source>
        <dbReference type="Pfam" id="PF22016"/>
    </source>
</evidence>
<reference evidence="3" key="1">
    <citation type="submission" date="2016-10" db="EMBL/GenBank/DDBJ databases">
        <authorList>
            <person name="Varghese N."/>
            <person name="Submissions S."/>
        </authorList>
    </citation>
    <scope>NUCLEOTIDE SEQUENCE [LARGE SCALE GENOMIC DNA]</scope>
    <source>
        <strain evidence="3">DSM 19183</strain>
    </source>
</reference>
<evidence type="ECO:0000313" key="2">
    <source>
        <dbReference type="EMBL" id="SEK31268.1"/>
    </source>
</evidence>
<protein>
    <recommendedName>
        <fullName evidence="1">DUF6933 domain-containing protein</fullName>
    </recommendedName>
</protein>
<gene>
    <name evidence="2" type="ORF">SAMN04488099_1024</name>
</gene>
<accession>A0A1H7FZD3</accession>
<evidence type="ECO:0000313" key="3">
    <source>
        <dbReference type="Proteomes" id="UP000199081"/>
    </source>
</evidence>
<sequence length="105" mass="12069">MRIHCTKKMLKAIKNSDGNFGDSKVTIDMDYDHAIDSDELYDWHANVVELTRATVLVVLMNDKTYYPIVCGPVRLSKINTILDDFQSNLLQLMQKTSIPEHIRVD</sequence>
<dbReference type="Proteomes" id="UP000199081">
    <property type="component" value="Unassembled WGS sequence"/>
</dbReference>
<dbReference type="InterPro" id="IPR053864">
    <property type="entry name" value="DUF6933"/>
</dbReference>
<name>A0A1H7FZD3_9LACT</name>
<proteinExistence type="predicted"/>
<dbReference type="EMBL" id="FNZU01000002">
    <property type="protein sequence ID" value="SEK31268.1"/>
    <property type="molecule type" value="Genomic_DNA"/>
</dbReference>
<feature type="domain" description="DUF6933" evidence="1">
    <location>
        <begin position="3"/>
        <end position="102"/>
    </location>
</feature>
<organism evidence="2 3">
    <name type="scientific">Alkalibacterium pelagium</name>
    <dbReference type="NCBI Taxonomy" id="426702"/>
    <lineage>
        <taxon>Bacteria</taxon>
        <taxon>Bacillati</taxon>
        <taxon>Bacillota</taxon>
        <taxon>Bacilli</taxon>
        <taxon>Lactobacillales</taxon>
        <taxon>Carnobacteriaceae</taxon>
        <taxon>Alkalibacterium</taxon>
    </lineage>
</organism>
<keyword evidence="3" id="KW-1185">Reference proteome</keyword>